<comment type="caution">
    <text evidence="1">The sequence shown here is derived from an EMBL/GenBank/DDBJ whole genome shotgun (WGS) entry which is preliminary data.</text>
</comment>
<evidence type="ECO:0000313" key="1">
    <source>
        <dbReference type="EMBL" id="KAG7370546.1"/>
    </source>
</evidence>
<organism evidence="1 2">
    <name type="scientific">Nitzschia inconspicua</name>
    <dbReference type="NCBI Taxonomy" id="303405"/>
    <lineage>
        <taxon>Eukaryota</taxon>
        <taxon>Sar</taxon>
        <taxon>Stramenopiles</taxon>
        <taxon>Ochrophyta</taxon>
        <taxon>Bacillariophyta</taxon>
        <taxon>Bacillariophyceae</taxon>
        <taxon>Bacillariophycidae</taxon>
        <taxon>Bacillariales</taxon>
        <taxon>Bacillariaceae</taxon>
        <taxon>Nitzschia</taxon>
    </lineage>
</organism>
<reference evidence="1" key="1">
    <citation type="journal article" date="2021" name="Sci. Rep.">
        <title>Diploid genomic architecture of Nitzschia inconspicua, an elite biomass production diatom.</title>
        <authorList>
            <person name="Oliver A."/>
            <person name="Podell S."/>
            <person name="Pinowska A."/>
            <person name="Traller J.C."/>
            <person name="Smith S.R."/>
            <person name="McClure R."/>
            <person name="Beliaev A."/>
            <person name="Bohutskyi P."/>
            <person name="Hill E.A."/>
            <person name="Rabines A."/>
            <person name="Zheng H."/>
            <person name="Allen L.Z."/>
            <person name="Kuo A."/>
            <person name="Grigoriev I.V."/>
            <person name="Allen A.E."/>
            <person name="Hazlebeck D."/>
            <person name="Allen E.E."/>
        </authorList>
    </citation>
    <scope>NUCLEOTIDE SEQUENCE</scope>
    <source>
        <strain evidence="1">Hildebrandi</strain>
    </source>
</reference>
<evidence type="ECO:0000313" key="2">
    <source>
        <dbReference type="Proteomes" id="UP000693970"/>
    </source>
</evidence>
<reference evidence="1" key="2">
    <citation type="submission" date="2021-04" db="EMBL/GenBank/DDBJ databases">
        <authorList>
            <person name="Podell S."/>
        </authorList>
    </citation>
    <scope>NUCLEOTIDE SEQUENCE</scope>
    <source>
        <strain evidence="1">Hildebrandi</strain>
    </source>
</reference>
<dbReference type="AlphaFoldDB" id="A0A9K3M1G9"/>
<accession>A0A9K3M1G9</accession>
<protein>
    <submittedName>
        <fullName evidence="1">Uncharacterized protein</fullName>
    </submittedName>
</protein>
<proteinExistence type="predicted"/>
<sequence>MQRTKIYLVPSTALSGHATLISAQAQRIASMIDMVVQCQKHTLTDYRTAAIAISTNSSIESTNWIEAKHVQQQGSSVEIDWEFNEKARSKQEAL</sequence>
<dbReference type="Proteomes" id="UP000693970">
    <property type="component" value="Unassembled WGS sequence"/>
</dbReference>
<name>A0A9K3M1G9_9STRA</name>
<gene>
    <name evidence="1" type="ORF">IV203_019116</name>
</gene>
<dbReference type="EMBL" id="JAGRRH010000004">
    <property type="protein sequence ID" value="KAG7370546.1"/>
    <property type="molecule type" value="Genomic_DNA"/>
</dbReference>
<keyword evidence="2" id="KW-1185">Reference proteome</keyword>